<feature type="non-terminal residue" evidence="3">
    <location>
        <position position="80"/>
    </location>
</feature>
<reference evidence="3" key="1">
    <citation type="submission" date="2021-02" db="EMBL/GenBank/DDBJ databases">
        <authorList>
            <person name="Nowell W R."/>
        </authorList>
    </citation>
    <scope>NUCLEOTIDE SEQUENCE</scope>
</reference>
<dbReference type="EMBL" id="CAJOBH010105043">
    <property type="protein sequence ID" value="CAF4632457.1"/>
    <property type="molecule type" value="Genomic_DNA"/>
</dbReference>
<sequence length="80" mass="8641">VQHGMMMNQPGGNGLPPLQQQPLPPPTGYRGSRDQGGFQGPPPFNHHHNNNYPNGPNNNYNQGAPPPQIPRPLITGDDSN</sequence>
<feature type="non-terminal residue" evidence="3">
    <location>
        <position position="1"/>
    </location>
</feature>
<evidence type="ECO:0000256" key="1">
    <source>
        <dbReference type="SAM" id="MobiDB-lite"/>
    </source>
</evidence>
<dbReference type="EMBL" id="CAJOBH010091633">
    <property type="protein sequence ID" value="CAF4568120.1"/>
    <property type="molecule type" value="Genomic_DNA"/>
</dbReference>
<dbReference type="EMBL" id="CAJOBJ010194466">
    <property type="protein sequence ID" value="CAF4964426.1"/>
    <property type="molecule type" value="Genomic_DNA"/>
</dbReference>
<feature type="region of interest" description="Disordered" evidence="1">
    <location>
        <begin position="1"/>
        <end position="80"/>
    </location>
</feature>
<feature type="compositionally biased region" description="Low complexity" evidence="1">
    <location>
        <begin position="1"/>
        <end position="21"/>
    </location>
</feature>
<protein>
    <submittedName>
        <fullName evidence="3">Uncharacterized protein</fullName>
    </submittedName>
</protein>
<dbReference type="Proteomes" id="UP000681967">
    <property type="component" value="Unassembled WGS sequence"/>
</dbReference>
<organism evidence="3 5">
    <name type="scientific">Rotaria magnacalcarata</name>
    <dbReference type="NCBI Taxonomy" id="392030"/>
    <lineage>
        <taxon>Eukaryota</taxon>
        <taxon>Metazoa</taxon>
        <taxon>Spiralia</taxon>
        <taxon>Gnathifera</taxon>
        <taxon>Rotifera</taxon>
        <taxon>Eurotatoria</taxon>
        <taxon>Bdelloidea</taxon>
        <taxon>Philodinida</taxon>
        <taxon>Philodinidae</taxon>
        <taxon>Rotaria</taxon>
    </lineage>
</organism>
<comment type="caution">
    <text evidence="3">The sequence shown here is derived from an EMBL/GenBank/DDBJ whole genome shotgun (WGS) entry which is preliminary data.</text>
</comment>
<evidence type="ECO:0000313" key="4">
    <source>
        <dbReference type="EMBL" id="CAF4964426.1"/>
    </source>
</evidence>
<accession>A0A8S2ZFK5</accession>
<name>A0A8S2ZFK5_9BILA</name>
<evidence type="ECO:0000313" key="2">
    <source>
        <dbReference type="EMBL" id="CAF4568120.1"/>
    </source>
</evidence>
<dbReference type="AlphaFoldDB" id="A0A8S2ZFK5"/>
<evidence type="ECO:0000313" key="5">
    <source>
        <dbReference type="Proteomes" id="UP000681967"/>
    </source>
</evidence>
<gene>
    <name evidence="2" type="ORF">BYL167_LOCUS38794</name>
    <name evidence="3" type="ORF">BYL167_LOCUS41419</name>
    <name evidence="4" type="ORF">GIL414_LOCUS55046</name>
</gene>
<dbReference type="Proteomes" id="UP000681720">
    <property type="component" value="Unassembled WGS sequence"/>
</dbReference>
<proteinExistence type="predicted"/>
<feature type="compositionally biased region" description="Low complexity" evidence="1">
    <location>
        <begin position="50"/>
        <end position="63"/>
    </location>
</feature>
<evidence type="ECO:0000313" key="3">
    <source>
        <dbReference type="EMBL" id="CAF4632457.1"/>
    </source>
</evidence>